<comment type="cofactor">
    <cofactor evidence="1">
        <name>Zn(2+)</name>
        <dbReference type="ChEBI" id="CHEBI:29105"/>
    </cofactor>
</comment>
<feature type="domain" description="Peptidase M50" evidence="8">
    <location>
        <begin position="105"/>
        <end position="160"/>
    </location>
</feature>
<dbReference type="EMBL" id="JACRTL010000002">
    <property type="protein sequence ID" value="MBC8610669.1"/>
    <property type="molecule type" value="Genomic_DNA"/>
</dbReference>
<proteinExistence type="inferred from homology"/>
<dbReference type="RefSeq" id="WP_154825530.1">
    <property type="nucleotide sequence ID" value="NZ_JACRTL010000002.1"/>
</dbReference>
<dbReference type="InterPro" id="IPR008915">
    <property type="entry name" value="Peptidase_M50"/>
</dbReference>
<dbReference type="AlphaFoldDB" id="A0A8J6P0Z3"/>
<evidence type="ECO:0000313" key="10">
    <source>
        <dbReference type="Proteomes" id="UP000632659"/>
    </source>
</evidence>
<sequence length="189" mass="21193">MLELRIGHTTIELRFLFLAMLTLCLLLDETGIAVMGLLAGTMHECGHLIAVLLTGFSPKRIAFEMTGIRMEHPLSRLTNRKEAVVLLAGSMVNFIMLPVCFFMGWQAFGAAHLVLGVMNLMPFQGLDGGKLLSLLLTRFFSLYKSEKILKIIQIVLNIFISIICILLFYHGQGNPTMLVLCIYLWVSIF</sequence>
<keyword evidence="5 7" id="KW-1133">Transmembrane helix</keyword>
<gene>
    <name evidence="9" type="ORF">H8702_05965</name>
</gene>
<dbReference type="Proteomes" id="UP000632659">
    <property type="component" value="Unassembled WGS sequence"/>
</dbReference>
<evidence type="ECO:0000256" key="2">
    <source>
        <dbReference type="ARBA" id="ARBA00004141"/>
    </source>
</evidence>
<evidence type="ECO:0000259" key="8">
    <source>
        <dbReference type="Pfam" id="PF02163"/>
    </source>
</evidence>
<feature type="transmembrane region" description="Helical" evidence="7">
    <location>
        <begin position="15"/>
        <end position="40"/>
    </location>
</feature>
<name>A0A8J6P0Z3_9FIRM</name>
<protein>
    <recommendedName>
        <fullName evidence="8">Peptidase M50 domain-containing protein</fullName>
    </recommendedName>
</protein>
<evidence type="ECO:0000256" key="3">
    <source>
        <dbReference type="ARBA" id="ARBA00007931"/>
    </source>
</evidence>
<keyword evidence="10" id="KW-1185">Reference proteome</keyword>
<keyword evidence="4 7" id="KW-0812">Transmembrane</keyword>
<comment type="subcellular location">
    <subcellularLocation>
        <location evidence="2">Membrane</location>
        <topology evidence="2">Multi-pass membrane protein</topology>
    </subcellularLocation>
</comment>
<evidence type="ECO:0000256" key="7">
    <source>
        <dbReference type="SAM" id="Phobius"/>
    </source>
</evidence>
<evidence type="ECO:0000313" key="9">
    <source>
        <dbReference type="EMBL" id="MBC8610669.1"/>
    </source>
</evidence>
<dbReference type="GO" id="GO:0016020">
    <property type="term" value="C:membrane"/>
    <property type="evidence" value="ECO:0007669"/>
    <property type="project" value="UniProtKB-SubCell"/>
</dbReference>
<evidence type="ECO:0000256" key="1">
    <source>
        <dbReference type="ARBA" id="ARBA00001947"/>
    </source>
</evidence>
<dbReference type="GO" id="GO:0006508">
    <property type="term" value="P:proteolysis"/>
    <property type="evidence" value="ECO:0007669"/>
    <property type="project" value="InterPro"/>
</dbReference>
<feature type="transmembrane region" description="Helical" evidence="7">
    <location>
        <begin position="111"/>
        <end position="136"/>
    </location>
</feature>
<feature type="transmembrane region" description="Helical" evidence="7">
    <location>
        <begin position="46"/>
        <end position="63"/>
    </location>
</feature>
<dbReference type="Pfam" id="PF02163">
    <property type="entry name" value="Peptidase_M50"/>
    <property type="match status" value="1"/>
</dbReference>
<reference evidence="9" key="1">
    <citation type="submission" date="2020-08" db="EMBL/GenBank/DDBJ databases">
        <title>Genome public.</title>
        <authorList>
            <person name="Liu C."/>
            <person name="Sun Q."/>
        </authorList>
    </citation>
    <scope>NUCLEOTIDE SEQUENCE</scope>
    <source>
        <strain evidence="9">NSJ-15</strain>
    </source>
</reference>
<feature type="transmembrane region" description="Helical" evidence="7">
    <location>
        <begin position="84"/>
        <end position="105"/>
    </location>
</feature>
<keyword evidence="6 7" id="KW-0472">Membrane</keyword>
<evidence type="ECO:0000256" key="6">
    <source>
        <dbReference type="ARBA" id="ARBA00023136"/>
    </source>
</evidence>
<organism evidence="9 10">
    <name type="scientific">Massiliimalia timonensis</name>
    <dbReference type="NCBI Taxonomy" id="1987501"/>
    <lineage>
        <taxon>Bacteria</taxon>
        <taxon>Bacillati</taxon>
        <taxon>Bacillota</taxon>
        <taxon>Clostridia</taxon>
        <taxon>Eubacteriales</taxon>
        <taxon>Oscillospiraceae</taxon>
        <taxon>Massiliimalia</taxon>
    </lineage>
</organism>
<feature type="transmembrane region" description="Helical" evidence="7">
    <location>
        <begin position="148"/>
        <end position="169"/>
    </location>
</feature>
<comment type="caution">
    <text evidence="9">The sequence shown here is derived from an EMBL/GenBank/DDBJ whole genome shotgun (WGS) entry which is preliminary data.</text>
</comment>
<comment type="similarity">
    <text evidence="3">Belongs to the peptidase M50B family.</text>
</comment>
<evidence type="ECO:0000256" key="4">
    <source>
        <dbReference type="ARBA" id="ARBA00022692"/>
    </source>
</evidence>
<accession>A0A8J6P0Z3</accession>
<evidence type="ECO:0000256" key="5">
    <source>
        <dbReference type="ARBA" id="ARBA00022989"/>
    </source>
</evidence>